<dbReference type="EMBL" id="JANBOH010000024">
    <property type="protein sequence ID" value="KAJ1647639.1"/>
    <property type="molecule type" value="Genomic_DNA"/>
</dbReference>
<dbReference type="PANTHER" id="PTHR13266">
    <property type="entry name" value="PROTEASOME INHIBITOR"/>
    <property type="match status" value="1"/>
</dbReference>
<keyword evidence="7" id="KW-1185">Reference proteome</keyword>
<evidence type="ECO:0000256" key="2">
    <source>
        <dbReference type="ARBA" id="ARBA00006405"/>
    </source>
</evidence>
<comment type="caution">
    <text evidence="6">The sequence shown here is derived from an EMBL/GenBank/DDBJ whole genome shotgun (WGS) entry which is preliminary data.</text>
</comment>
<feature type="compositionally biased region" description="Low complexity" evidence="4">
    <location>
        <begin position="265"/>
        <end position="274"/>
    </location>
</feature>
<dbReference type="GO" id="GO:0070628">
    <property type="term" value="F:proteasome binding"/>
    <property type="evidence" value="ECO:0007669"/>
    <property type="project" value="InterPro"/>
</dbReference>
<dbReference type="GO" id="GO:0004866">
    <property type="term" value="F:endopeptidase inhibitor activity"/>
    <property type="evidence" value="ECO:0007669"/>
    <property type="project" value="InterPro"/>
</dbReference>
<comment type="subcellular location">
    <subcellularLocation>
        <location evidence="1">Cytoplasm</location>
    </subcellularLocation>
</comment>
<comment type="similarity">
    <text evidence="2">Belongs to the proteasome inhibitor PI31 family.</text>
</comment>
<feature type="compositionally biased region" description="Gly residues" evidence="4">
    <location>
        <begin position="275"/>
        <end position="286"/>
    </location>
</feature>
<organism evidence="6 7">
    <name type="scientific">Coemansia asiatica</name>
    <dbReference type="NCBI Taxonomy" id="1052880"/>
    <lineage>
        <taxon>Eukaryota</taxon>
        <taxon>Fungi</taxon>
        <taxon>Fungi incertae sedis</taxon>
        <taxon>Zoopagomycota</taxon>
        <taxon>Kickxellomycotina</taxon>
        <taxon>Kickxellomycetes</taxon>
        <taxon>Kickxellales</taxon>
        <taxon>Kickxellaceae</taxon>
        <taxon>Coemansia</taxon>
    </lineage>
</organism>
<dbReference type="AlphaFoldDB" id="A0A9W7XQI3"/>
<dbReference type="GO" id="GO:0005737">
    <property type="term" value="C:cytoplasm"/>
    <property type="evidence" value="ECO:0007669"/>
    <property type="project" value="UniProtKB-SubCell"/>
</dbReference>
<feature type="compositionally biased region" description="Polar residues" evidence="4">
    <location>
        <begin position="298"/>
        <end position="307"/>
    </location>
</feature>
<accession>A0A9W7XQI3</accession>
<evidence type="ECO:0000256" key="4">
    <source>
        <dbReference type="SAM" id="MobiDB-lite"/>
    </source>
</evidence>
<proteinExistence type="inferred from homology"/>
<evidence type="ECO:0000259" key="5">
    <source>
        <dbReference type="Pfam" id="PF08577"/>
    </source>
</evidence>
<sequence>MNDIAAKLFRVIGNNAVQTAEDLVVALSQAVLLDQGFRLNNSNSGESAATQWSSPGLPQSLCSLYMVLPGGSTSTAELKWVSVGHAVVLLFFAPNNNESIRSVELKTSSIVSEASQFPLQAQNASELAGILRQGFLARNAWDVVAAAIRTRILAEISNNIFNEHRGDNRRDDAGAQTQQHPELLGDRLLHERSREQRPDTSVGGNDLDPFGSMREGDGGGMVVGPDHPMFRRGYAPESPSGDGPQRLPAGAVPPGARFDPISPFGDRPGPVRPSGGRGPGAGGRGFFSGEPDPDNMGPPNSSWNYYI</sequence>
<evidence type="ECO:0000256" key="1">
    <source>
        <dbReference type="ARBA" id="ARBA00004496"/>
    </source>
</evidence>
<feature type="region of interest" description="Disordered" evidence="4">
    <location>
        <begin position="183"/>
        <end position="218"/>
    </location>
</feature>
<dbReference type="InterPro" id="IPR045128">
    <property type="entry name" value="PI31-like"/>
</dbReference>
<dbReference type="Gene3D" id="3.40.1000.30">
    <property type="match status" value="1"/>
</dbReference>
<feature type="compositionally biased region" description="Basic and acidic residues" evidence="4">
    <location>
        <begin position="183"/>
        <end position="198"/>
    </location>
</feature>
<name>A0A9W7XQI3_9FUNG</name>
<dbReference type="InterPro" id="IPR013886">
    <property type="entry name" value="PI31_Prot_C"/>
</dbReference>
<evidence type="ECO:0000313" key="6">
    <source>
        <dbReference type="EMBL" id="KAJ1647639.1"/>
    </source>
</evidence>
<dbReference type="Pfam" id="PF08577">
    <property type="entry name" value="PI31_Prot_C"/>
    <property type="match status" value="1"/>
</dbReference>
<feature type="domain" description="PI31 proteasome regulator C-terminal" evidence="5">
    <location>
        <begin position="203"/>
        <end position="263"/>
    </location>
</feature>
<dbReference type="Proteomes" id="UP001145021">
    <property type="component" value="Unassembled WGS sequence"/>
</dbReference>
<evidence type="ECO:0000256" key="3">
    <source>
        <dbReference type="ARBA" id="ARBA00022490"/>
    </source>
</evidence>
<reference evidence="6" key="1">
    <citation type="submission" date="2022-07" db="EMBL/GenBank/DDBJ databases">
        <title>Phylogenomic reconstructions and comparative analyses of Kickxellomycotina fungi.</title>
        <authorList>
            <person name="Reynolds N.K."/>
            <person name="Stajich J.E."/>
            <person name="Barry K."/>
            <person name="Grigoriev I.V."/>
            <person name="Crous P."/>
            <person name="Smith M.E."/>
        </authorList>
    </citation>
    <scope>NUCLEOTIDE SEQUENCE</scope>
    <source>
        <strain evidence="6">NBRC 105413</strain>
    </source>
</reference>
<dbReference type="GO" id="GO:0043161">
    <property type="term" value="P:proteasome-mediated ubiquitin-dependent protein catabolic process"/>
    <property type="evidence" value="ECO:0007669"/>
    <property type="project" value="InterPro"/>
</dbReference>
<dbReference type="PANTHER" id="PTHR13266:SF1">
    <property type="entry name" value="PROTEASOME INHIBITOR PI31 SUBUNIT"/>
    <property type="match status" value="1"/>
</dbReference>
<evidence type="ECO:0000313" key="7">
    <source>
        <dbReference type="Proteomes" id="UP001145021"/>
    </source>
</evidence>
<gene>
    <name evidence="6" type="ORF">LPJ64_001018</name>
</gene>
<protein>
    <recommendedName>
        <fullName evidence="5">PI31 proteasome regulator C-terminal domain-containing protein</fullName>
    </recommendedName>
</protein>
<keyword evidence="3" id="KW-0963">Cytoplasm</keyword>
<feature type="region of interest" description="Disordered" evidence="4">
    <location>
        <begin position="230"/>
        <end position="307"/>
    </location>
</feature>